<dbReference type="NCBIfam" id="NF005004">
    <property type="entry name" value="PRK06394.1"/>
    <property type="match status" value="1"/>
</dbReference>
<dbReference type="InterPro" id="IPR036899">
    <property type="entry name" value="Ribosomal_uL13_sf"/>
</dbReference>
<dbReference type="GO" id="GO:0003735">
    <property type="term" value="F:structural constituent of ribosome"/>
    <property type="evidence" value="ECO:0007669"/>
    <property type="project" value="UniProtKB-UniRule"/>
</dbReference>
<evidence type="ECO:0000256" key="1">
    <source>
        <dbReference type="ARBA" id="ARBA00006227"/>
    </source>
</evidence>
<proteinExistence type="inferred from homology"/>
<dbReference type="PROSITE" id="PS00783">
    <property type="entry name" value="RIBOSOMAL_L13"/>
    <property type="match status" value="1"/>
</dbReference>
<dbReference type="HAMAP" id="MF_01366">
    <property type="entry name" value="Ribosomal_uL13"/>
    <property type="match status" value="1"/>
</dbReference>
<evidence type="ECO:0000313" key="7">
    <source>
        <dbReference type="Proteomes" id="UP000244093"/>
    </source>
</evidence>
<dbReference type="EMBL" id="NBVN01000004">
    <property type="protein sequence ID" value="PUA32204.1"/>
    <property type="molecule type" value="Genomic_DNA"/>
</dbReference>
<evidence type="ECO:0000256" key="3">
    <source>
        <dbReference type="ARBA" id="ARBA00023274"/>
    </source>
</evidence>
<comment type="function">
    <text evidence="4">This protein is one of the early assembly proteins of the 50S ribosomal subunit, although it is not seen to bind rRNA by itself. It is important during the early stages of 50S assembly.</text>
</comment>
<evidence type="ECO:0000256" key="4">
    <source>
        <dbReference type="HAMAP-Rule" id="MF_01366"/>
    </source>
</evidence>
<comment type="caution">
    <text evidence="6">The sequence shown here is derived from an EMBL/GenBank/DDBJ whole genome shotgun (WGS) entry which is preliminary data.</text>
</comment>
<dbReference type="GO" id="GO:0006412">
    <property type="term" value="P:translation"/>
    <property type="evidence" value="ECO:0007669"/>
    <property type="project" value="UniProtKB-UniRule"/>
</dbReference>
<dbReference type="InterPro" id="IPR005755">
    <property type="entry name" value="Ribosomal_uL13_euk/arc"/>
</dbReference>
<dbReference type="InterPro" id="IPR023563">
    <property type="entry name" value="Ribosomal_uL13_CS"/>
</dbReference>
<dbReference type="GO" id="GO:0022625">
    <property type="term" value="C:cytosolic large ribosomal subunit"/>
    <property type="evidence" value="ECO:0007669"/>
    <property type="project" value="UniProtKB-UniRule"/>
</dbReference>
<evidence type="ECO:0000256" key="5">
    <source>
        <dbReference type="RuleBase" id="RU003877"/>
    </source>
</evidence>
<dbReference type="Gene3D" id="3.90.1180.10">
    <property type="entry name" value="Ribosomal protein L13"/>
    <property type="match status" value="1"/>
</dbReference>
<dbReference type="PIRSF" id="PIRSF002181">
    <property type="entry name" value="Ribosomal_L13"/>
    <property type="match status" value="1"/>
</dbReference>
<protein>
    <recommendedName>
        <fullName evidence="4">Large ribosomal subunit protein uL13</fullName>
    </recommendedName>
</protein>
<dbReference type="NCBIfam" id="TIGR01077">
    <property type="entry name" value="L13_A_E"/>
    <property type="match status" value="1"/>
</dbReference>
<dbReference type="SUPFAM" id="SSF52161">
    <property type="entry name" value="Ribosomal protein L13"/>
    <property type="match status" value="1"/>
</dbReference>
<reference evidence="6 7" key="1">
    <citation type="journal article" date="2018" name="Syst. Appl. Microbiol.">
        <title>A new symbiotic nanoarchaeote (Candidatus Nanoclepta minutus) and its host (Zestosphaera tikiterensis gen. nov., sp. nov.) from a New Zealand hot spring.</title>
        <authorList>
            <person name="St John E."/>
            <person name="Liu Y."/>
            <person name="Podar M."/>
            <person name="Stott M.B."/>
            <person name="Meneghin J."/>
            <person name="Chen Z."/>
            <person name="Lagutin K."/>
            <person name="Mitchell K."/>
            <person name="Reysenbach A.L."/>
        </authorList>
    </citation>
    <scope>NUCLEOTIDE SEQUENCE [LARGE SCALE GENOMIC DNA]</scope>
    <source>
        <strain evidence="6">NZ3</strain>
    </source>
</reference>
<dbReference type="InterPro" id="IPR005823">
    <property type="entry name" value="Ribosomal_uL13_bac-type"/>
</dbReference>
<name>A0A2R7Y3W0_9CREN</name>
<dbReference type="PANTHER" id="PTHR11545">
    <property type="entry name" value="RIBOSOMAL PROTEIN L13"/>
    <property type="match status" value="1"/>
</dbReference>
<dbReference type="GO" id="GO:0003729">
    <property type="term" value="F:mRNA binding"/>
    <property type="evidence" value="ECO:0007669"/>
    <property type="project" value="TreeGrafter"/>
</dbReference>
<organism evidence="6 7">
    <name type="scientific">Zestosphaera tikiterensis</name>
    <dbReference type="NCBI Taxonomy" id="1973259"/>
    <lineage>
        <taxon>Archaea</taxon>
        <taxon>Thermoproteota</taxon>
        <taxon>Thermoprotei</taxon>
        <taxon>Desulfurococcales</taxon>
        <taxon>Desulfurococcaceae</taxon>
        <taxon>Zestosphaera</taxon>
    </lineage>
</organism>
<comment type="subunit">
    <text evidence="4">Part of the 50S ribosomal subunit.</text>
</comment>
<gene>
    <name evidence="4" type="primary">rpl13</name>
    <name evidence="6" type="ORF">B7O98_05915</name>
</gene>
<dbReference type="Proteomes" id="UP000244093">
    <property type="component" value="Unassembled WGS sequence"/>
</dbReference>
<keyword evidence="3 4" id="KW-0687">Ribonucleoprotein</keyword>
<keyword evidence="2 4" id="KW-0689">Ribosomal protein</keyword>
<sequence>MSSEPQVAGKESVIVIDAEGSVLGRLATYVARMLKEGYKVYVVNVEKAVISGDKNRVIEGYKVWLKIKTLRNPERSPKRPRNPIAIFKYAVRGMLPKDFTKGRARLKNLKVYVGIPKELEGRDMVRLVSASSSKLKGEFITVAEVAKALGWSP</sequence>
<evidence type="ECO:0000256" key="2">
    <source>
        <dbReference type="ARBA" id="ARBA00022980"/>
    </source>
</evidence>
<evidence type="ECO:0000313" key="6">
    <source>
        <dbReference type="EMBL" id="PUA32204.1"/>
    </source>
</evidence>
<dbReference type="Pfam" id="PF00572">
    <property type="entry name" value="Ribosomal_L13"/>
    <property type="match status" value="1"/>
</dbReference>
<dbReference type="GO" id="GO:0017148">
    <property type="term" value="P:negative regulation of translation"/>
    <property type="evidence" value="ECO:0007669"/>
    <property type="project" value="TreeGrafter"/>
</dbReference>
<dbReference type="AlphaFoldDB" id="A0A2R7Y3W0"/>
<dbReference type="PANTHER" id="PTHR11545:SF3">
    <property type="entry name" value="LARGE RIBOSOMAL SUBUNIT PROTEIN UL13"/>
    <property type="match status" value="1"/>
</dbReference>
<dbReference type="CDD" id="cd00392">
    <property type="entry name" value="Ribosomal_L13"/>
    <property type="match status" value="1"/>
</dbReference>
<accession>A0A2R7Y3W0</accession>
<comment type="similarity">
    <text evidence="1 4 5">Belongs to the universal ribosomal protein uL13 family.</text>
</comment>
<dbReference type="InterPro" id="IPR005822">
    <property type="entry name" value="Ribosomal_uL13"/>
</dbReference>